<evidence type="ECO:0000313" key="2">
    <source>
        <dbReference type="Proteomes" id="UP000324222"/>
    </source>
</evidence>
<organism evidence="1 2">
    <name type="scientific">Portunus trituberculatus</name>
    <name type="common">Swimming crab</name>
    <name type="synonym">Neptunus trituberculatus</name>
    <dbReference type="NCBI Taxonomy" id="210409"/>
    <lineage>
        <taxon>Eukaryota</taxon>
        <taxon>Metazoa</taxon>
        <taxon>Ecdysozoa</taxon>
        <taxon>Arthropoda</taxon>
        <taxon>Crustacea</taxon>
        <taxon>Multicrustacea</taxon>
        <taxon>Malacostraca</taxon>
        <taxon>Eumalacostraca</taxon>
        <taxon>Eucarida</taxon>
        <taxon>Decapoda</taxon>
        <taxon>Pleocyemata</taxon>
        <taxon>Brachyura</taxon>
        <taxon>Eubrachyura</taxon>
        <taxon>Portunoidea</taxon>
        <taxon>Portunidae</taxon>
        <taxon>Portuninae</taxon>
        <taxon>Portunus</taxon>
    </lineage>
</organism>
<sequence length="118" mass="13316">MLHVSGIQHGNFIPLSNIKGSANDKLTQLHCIRDRRLLEPLDSPSHKPSCSFATQLFPPECIFCNKLEVKASGSTEQCINFDVLKDKKGMLKEPIWERNGAKWGTCRSLPCTLRCRHP</sequence>
<keyword evidence="2" id="KW-1185">Reference proteome</keyword>
<reference evidence="1 2" key="1">
    <citation type="submission" date="2019-05" db="EMBL/GenBank/DDBJ databases">
        <title>Another draft genome of Portunus trituberculatus and its Hox gene families provides insights of decapod evolution.</title>
        <authorList>
            <person name="Jeong J.-H."/>
            <person name="Song I."/>
            <person name="Kim S."/>
            <person name="Choi T."/>
            <person name="Kim D."/>
            <person name="Ryu S."/>
            <person name="Kim W."/>
        </authorList>
    </citation>
    <scope>NUCLEOTIDE SEQUENCE [LARGE SCALE GENOMIC DNA]</scope>
    <source>
        <tissue evidence="1">Muscle</tissue>
    </source>
</reference>
<dbReference type="EMBL" id="VSRR010086098">
    <property type="protein sequence ID" value="MPC90953.1"/>
    <property type="molecule type" value="Genomic_DNA"/>
</dbReference>
<proteinExistence type="predicted"/>
<protein>
    <submittedName>
        <fullName evidence="1">Uncharacterized protein</fullName>
    </submittedName>
</protein>
<dbReference type="AlphaFoldDB" id="A0A5B7J902"/>
<gene>
    <name evidence="1" type="ORF">E2C01_085960</name>
</gene>
<dbReference type="Proteomes" id="UP000324222">
    <property type="component" value="Unassembled WGS sequence"/>
</dbReference>
<name>A0A5B7J902_PORTR</name>
<comment type="caution">
    <text evidence="1">The sequence shown here is derived from an EMBL/GenBank/DDBJ whole genome shotgun (WGS) entry which is preliminary data.</text>
</comment>
<accession>A0A5B7J902</accession>
<evidence type="ECO:0000313" key="1">
    <source>
        <dbReference type="EMBL" id="MPC90953.1"/>
    </source>
</evidence>